<dbReference type="Pfam" id="PF24880">
    <property type="entry name" value="DUF7738"/>
    <property type="match status" value="1"/>
</dbReference>
<organism evidence="2 3">
    <name type="scientific">Pseudomonas helleri</name>
    <dbReference type="NCBI Taxonomy" id="1608996"/>
    <lineage>
        <taxon>Bacteria</taxon>
        <taxon>Pseudomonadati</taxon>
        <taxon>Pseudomonadota</taxon>
        <taxon>Gammaproteobacteria</taxon>
        <taxon>Pseudomonadales</taxon>
        <taxon>Pseudomonadaceae</taxon>
        <taxon>Pseudomonas</taxon>
    </lineage>
</organism>
<sequence>MNNYEISPYVGVGELEFGISPSMAEKILGKPNFSYYDPDTDATTQYWNNNGLQLSFSKKNNTLTSISMYSNIRNITLPGIKFDWNTSNTTYNSLIKSDPSAMKTVGITVFFKYGIAVSGLSGEDNGNKSITAFTKGEWVPEDPYLERLT</sequence>
<gene>
    <name evidence="2" type="ORF">GHO27_14860</name>
</gene>
<feature type="domain" description="DUF7738" evidence="1">
    <location>
        <begin position="14"/>
        <end position="73"/>
    </location>
</feature>
<comment type="caution">
    <text evidence="2">The sequence shown here is derived from an EMBL/GenBank/DDBJ whole genome shotgun (WGS) entry which is preliminary data.</text>
</comment>
<name>A0A6L5HV79_9PSED</name>
<evidence type="ECO:0000313" key="2">
    <source>
        <dbReference type="EMBL" id="MQU06968.1"/>
    </source>
</evidence>
<evidence type="ECO:0000313" key="3">
    <source>
        <dbReference type="Proteomes" id="UP000478064"/>
    </source>
</evidence>
<evidence type="ECO:0000259" key="1">
    <source>
        <dbReference type="Pfam" id="PF24880"/>
    </source>
</evidence>
<dbReference type="AlphaFoldDB" id="A0A6L5HV79"/>
<reference evidence="2 3" key="1">
    <citation type="submission" date="2019-10" db="EMBL/GenBank/DDBJ databases">
        <title>Evaluation of single-gene subtyping targets for Pseudomonas.</title>
        <authorList>
            <person name="Reichler S.J."/>
            <person name="Orsi R.H."/>
            <person name="Wiedmann M."/>
            <person name="Martin N.H."/>
            <person name="Murphy S.I."/>
        </authorList>
    </citation>
    <scope>NUCLEOTIDE SEQUENCE [LARGE SCALE GENOMIC DNA]</scope>
    <source>
        <strain evidence="2 3">FSL R10-1637</strain>
    </source>
</reference>
<dbReference type="Proteomes" id="UP000478064">
    <property type="component" value="Unassembled WGS sequence"/>
</dbReference>
<accession>A0A6L5HV79</accession>
<protein>
    <recommendedName>
        <fullName evidence="1">DUF7738 domain-containing protein</fullName>
    </recommendedName>
</protein>
<dbReference type="EMBL" id="WIVU01000028">
    <property type="protein sequence ID" value="MQU06968.1"/>
    <property type="molecule type" value="Genomic_DNA"/>
</dbReference>
<dbReference type="InterPro" id="IPR056640">
    <property type="entry name" value="DUF7738"/>
</dbReference>
<dbReference type="RefSeq" id="WP_153374178.1">
    <property type="nucleotide sequence ID" value="NZ_WIVU01000028.1"/>
</dbReference>
<proteinExistence type="predicted"/>